<dbReference type="GO" id="GO:0008206">
    <property type="term" value="P:bile acid metabolic process"/>
    <property type="evidence" value="ECO:0007669"/>
    <property type="project" value="UniProtKB-ARBA"/>
</dbReference>
<dbReference type="PRINTS" id="PR00081">
    <property type="entry name" value="GDHRDH"/>
</dbReference>
<evidence type="ECO:0000256" key="2">
    <source>
        <dbReference type="ARBA" id="ARBA00023002"/>
    </source>
</evidence>
<evidence type="ECO:0000313" key="4">
    <source>
        <dbReference type="Proteomes" id="UP000823915"/>
    </source>
</evidence>
<accession>A0A9D1YCE1</accession>
<dbReference type="Proteomes" id="UP000823915">
    <property type="component" value="Unassembled WGS sequence"/>
</dbReference>
<dbReference type="Gene3D" id="3.40.50.720">
    <property type="entry name" value="NAD(P)-binding Rossmann-like Domain"/>
    <property type="match status" value="1"/>
</dbReference>
<reference evidence="3" key="1">
    <citation type="journal article" date="2021" name="PeerJ">
        <title>Extensive microbial diversity within the chicken gut microbiome revealed by metagenomics and culture.</title>
        <authorList>
            <person name="Gilroy R."/>
            <person name="Ravi A."/>
            <person name="Getino M."/>
            <person name="Pursley I."/>
            <person name="Horton D.L."/>
            <person name="Alikhan N.F."/>
            <person name="Baker D."/>
            <person name="Gharbi K."/>
            <person name="Hall N."/>
            <person name="Watson M."/>
            <person name="Adriaenssens E.M."/>
            <person name="Foster-Nyarko E."/>
            <person name="Jarju S."/>
            <person name="Secka A."/>
            <person name="Antonio M."/>
            <person name="Oren A."/>
            <person name="Chaudhuri R.R."/>
            <person name="La Ragione R."/>
            <person name="Hildebrand F."/>
            <person name="Pallen M.J."/>
        </authorList>
    </citation>
    <scope>NUCLEOTIDE SEQUENCE</scope>
    <source>
        <strain evidence="3">1282</strain>
    </source>
</reference>
<dbReference type="EMBL" id="DXDU01000064">
    <property type="protein sequence ID" value="HIY26310.1"/>
    <property type="molecule type" value="Genomic_DNA"/>
</dbReference>
<gene>
    <name evidence="3" type="ORF">H9838_03950</name>
</gene>
<evidence type="ECO:0000313" key="3">
    <source>
        <dbReference type="EMBL" id="HIY26310.1"/>
    </source>
</evidence>
<protein>
    <submittedName>
        <fullName evidence="3">SDR family oxidoreductase</fullName>
    </submittedName>
</protein>
<comment type="caution">
    <text evidence="3">The sequence shown here is derived from an EMBL/GenBank/DDBJ whole genome shotgun (WGS) entry which is preliminary data.</text>
</comment>
<dbReference type="InterPro" id="IPR036291">
    <property type="entry name" value="NAD(P)-bd_dom_sf"/>
</dbReference>
<reference evidence="3" key="2">
    <citation type="submission" date="2021-04" db="EMBL/GenBank/DDBJ databases">
        <authorList>
            <person name="Gilroy R."/>
        </authorList>
    </citation>
    <scope>NUCLEOTIDE SEQUENCE</scope>
    <source>
        <strain evidence="3">1282</strain>
    </source>
</reference>
<sequence>MKFENKVVIVTGASSGIGEGVAKMFLEEGARLVGCGVEPQMKIESDRAIYVQADLTDPAQAQNVVDKAVEAFGQVDKLVCCAGVTFIGSLETTEYSAFLREVSINLGGVFNMCKAAVKELVKSEDPSIVTIGSDLGVRPIPERIGYCPSKAGVIMLTKCIALEYAPKIRVNCVLPGLVRTPMIEQRFEEAQDPAALEESYASLYPLHKMGKVADMANAVRFLSCSKDSGFITGEIMNVCGGSLI</sequence>
<dbReference type="PANTHER" id="PTHR42760">
    <property type="entry name" value="SHORT-CHAIN DEHYDROGENASES/REDUCTASES FAMILY MEMBER"/>
    <property type="match status" value="1"/>
</dbReference>
<dbReference type="FunFam" id="3.40.50.720:FF:000084">
    <property type="entry name" value="Short-chain dehydrogenase reductase"/>
    <property type="match status" value="1"/>
</dbReference>
<dbReference type="SUPFAM" id="SSF51735">
    <property type="entry name" value="NAD(P)-binding Rossmann-fold domains"/>
    <property type="match status" value="1"/>
</dbReference>
<proteinExistence type="inferred from homology"/>
<keyword evidence="2" id="KW-0560">Oxidoreductase</keyword>
<dbReference type="GO" id="GO:0016616">
    <property type="term" value="F:oxidoreductase activity, acting on the CH-OH group of donors, NAD or NADP as acceptor"/>
    <property type="evidence" value="ECO:0007669"/>
    <property type="project" value="TreeGrafter"/>
</dbReference>
<dbReference type="CDD" id="cd05233">
    <property type="entry name" value="SDR_c"/>
    <property type="match status" value="1"/>
</dbReference>
<evidence type="ECO:0000256" key="1">
    <source>
        <dbReference type="ARBA" id="ARBA00006484"/>
    </source>
</evidence>
<dbReference type="InterPro" id="IPR002347">
    <property type="entry name" value="SDR_fam"/>
</dbReference>
<dbReference type="AlphaFoldDB" id="A0A9D1YCE1"/>
<comment type="similarity">
    <text evidence="1">Belongs to the short-chain dehydrogenases/reductases (SDR) family.</text>
</comment>
<name>A0A9D1YCE1_9FIRM</name>
<dbReference type="Pfam" id="PF13561">
    <property type="entry name" value="adh_short_C2"/>
    <property type="match status" value="1"/>
</dbReference>
<organism evidence="3 4">
    <name type="scientific">Candidatus Acutalibacter pullistercoris</name>
    <dbReference type="NCBI Taxonomy" id="2838418"/>
    <lineage>
        <taxon>Bacteria</taxon>
        <taxon>Bacillati</taxon>
        <taxon>Bacillota</taxon>
        <taxon>Clostridia</taxon>
        <taxon>Eubacteriales</taxon>
        <taxon>Acutalibacteraceae</taxon>
        <taxon>Acutalibacter</taxon>
    </lineage>
</organism>